<accession>A0A2T5J2J4</accession>
<organism evidence="2 3">
    <name type="scientific">Agitococcus lubricus</name>
    <dbReference type="NCBI Taxonomy" id="1077255"/>
    <lineage>
        <taxon>Bacteria</taxon>
        <taxon>Pseudomonadati</taxon>
        <taxon>Pseudomonadota</taxon>
        <taxon>Gammaproteobacteria</taxon>
        <taxon>Moraxellales</taxon>
        <taxon>Moraxellaceae</taxon>
        <taxon>Agitococcus</taxon>
    </lineage>
</organism>
<feature type="chain" id="PRO_5031184834" evidence="1">
    <location>
        <begin position="24"/>
        <end position="293"/>
    </location>
</feature>
<reference evidence="2 3" key="1">
    <citation type="submission" date="2018-04" db="EMBL/GenBank/DDBJ databases">
        <title>Genomic Encyclopedia of Archaeal and Bacterial Type Strains, Phase II (KMG-II): from individual species to whole genera.</title>
        <authorList>
            <person name="Goeker M."/>
        </authorList>
    </citation>
    <scope>NUCLEOTIDE SEQUENCE [LARGE SCALE GENOMIC DNA]</scope>
    <source>
        <strain evidence="2 3">DSM 5822</strain>
    </source>
</reference>
<dbReference type="InterPro" id="IPR001087">
    <property type="entry name" value="GDSL"/>
</dbReference>
<keyword evidence="3" id="KW-1185">Reference proteome</keyword>
<dbReference type="InterPro" id="IPR008265">
    <property type="entry name" value="Lipase_GDSL_AS"/>
</dbReference>
<dbReference type="PROSITE" id="PS01098">
    <property type="entry name" value="LIPASE_GDSL_SER"/>
    <property type="match status" value="1"/>
</dbReference>
<name>A0A2T5J2J4_9GAMM</name>
<evidence type="ECO:0000313" key="3">
    <source>
        <dbReference type="Proteomes" id="UP000244223"/>
    </source>
</evidence>
<dbReference type="PROSITE" id="PS51257">
    <property type="entry name" value="PROKAR_LIPOPROTEIN"/>
    <property type="match status" value="1"/>
</dbReference>
<dbReference type="GO" id="GO:0006629">
    <property type="term" value="P:lipid metabolic process"/>
    <property type="evidence" value="ECO:0007669"/>
    <property type="project" value="InterPro"/>
</dbReference>
<dbReference type="GO" id="GO:0016298">
    <property type="term" value="F:lipase activity"/>
    <property type="evidence" value="ECO:0007669"/>
    <property type="project" value="InterPro"/>
</dbReference>
<evidence type="ECO:0000313" key="2">
    <source>
        <dbReference type="EMBL" id="PTQ90743.1"/>
    </source>
</evidence>
<sequence length="293" mass="32694">MRVLWLSLIWLLQACSTSHPNIADTRLNSPQLSILAIGDSLTNGGKNNNYREPLAELTKLTVLNYGVGGQRSDHISARLGLRAIDVSAKAGFFIEGRNELSRIFPPPITSQGAKQITCQTLTHIQCEIQLVEKTYFLTLTESVNTQNLQLRTPLIDTTNSIGIIWVGRNNAAQTERVLSDIELIVNQFKHHQSSYLILTVLNGQGEGVNTGIHTKILELNRRLIATYGQQVLDIRQVLVDSYRQDDAVDINNYQQDIVPQSLRKDGLHLNAQGNQIVAQAIYNKLTALKLIQH</sequence>
<comment type="caution">
    <text evidence="2">The sequence shown here is derived from an EMBL/GenBank/DDBJ whole genome shotgun (WGS) entry which is preliminary data.</text>
</comment>
<dbReference type="InterPro" id="IPR036514">
    <property type="entry name" value="SGNH_hydro_sf"/>
</dbReference>
<proteinExistence type="predicted"/>
<protein>
    <submittedName>
        <fullName evidence="2">GDSL-like lipase/acylhydrolase family protein</fullName>
    </submittedName>
</protein>
<keyword evidence="2" id="KW-0378">Hydrolase</keyword>
<dbReference type="SUPFAM" id="SSF52266">
    <property type="entry name" value="SGNH hydrolase"/>
    <property type="match status" value="1"/>
</dbReference>
<evidence type="ECO:0000256" key="1">
    <source>
        <dbReference type="SAM" id="SignalP"/>
    </source>
</evidence>
<dbReference type="Gene3D" id="3.40.50.1110">
    <property type="entry name" value="SGNH hydrolase"/>
    <property type="match status" value="2"/>
</dbReference>
<keyword evidence="1" id="KW-0732">Signal</keyword>
<dbReference type="AlphaFoldDB" id="A0A2T5J2J4"/>
<gene>
    <name evidence="2" type="ORF">C8N29_102143</name>
</gene>
<dbReference type="EMBL" id="QAON01000002">
    <property type="protein sequence ID" value="PTQ90743.1"/>
    <property type="molecule type" value="Genomic_DNA"/>
</dbReference>
<dbReference type="RefSeq" id="WP_170106869.1">
    <property type="nucleotide sequence ID" value="NZ_QAON01000002.1"/>
</dbReference>
<feature type="signal peptide" evidence="1">
    <location>
        <begin position="1"/>
        <end position="23"/>
    </location>
</feature>
<dbReference type="Pfam" id="PF00657">
    <property type="entry name" value="Lipase_GDSL"/>
    <property type="match status" value="1"/>
</dbReference>
<dbReference type="Proteomes" id="UP000244223">
    <property type="component" value="Unassembled WGS sequence"/>
</dbReference>